<feature type="compositionally biased region" description="Low complexity" evidence="1">
    <location>
        <begin position="282"/>
        <end position="303"/>
    </location>
</feature>
<feature type="compositionally biased region" description="Acidic residues" evidence="1">
    <location>
        <begin position="149"/>
        <end position="181"/>
    </location>
</feature>
<evidence type="ECO:0000313" key="3">
    <source>
        <dbReference type="Proteomes" id="UP000054558"/>
    </source>
</evidence>
<dbReference type="AlphaFoldDB" id="A0A1Y1IVR6"/>
<evidence type="ECO:0000313" key="2">
    <source>
        <dbReference type="EMBL" id="GAQ92976.1"/>
    </source>
</evidence>
<feature type="compositionally biased region" description="Acidic residues" evidence="1">
    <location>
        <begin position="220"/>
        <end position="245"/>
    </location>
</feature>
<feature type="region of interest" description="Disordered" evidence="1">
    <location>
        <begin position="78"/>
        <end position="303"/>
    </location>
</feature>
<feature type="compositionally biased region" description="Low complexity" evidence="1">
    <location>
        <begin position="113"/>
        <end position="124"/>
    </location>
</feature>
<keyword evidence="3" id="KW-1185">Reference proteome</keyword>
<protein>
    <submittedName>
        <fullName evidence="2">Uncharacterized protein</fullName>
    </submittedName>
</protein>
<accession>A0A1Y1IVR6</accession>
<dbReference type="EMBL" id="DF238181">
    <property type="protein sequence ID" value="GAQ92976.1"/>
    <property type="molecule type" value="Genomic_DNA"/>
</dbReference>
<feature type="compositionally biased region" description="Basic and acidic residues" evidence="1">
    <location>
        <begin position="138"/>
        <end position="147"/>
    </location>
</feature>
<reference evidence="2 3" key="1">
    <citation type="journal article" date="2014" name="Nat. Commun.">
        <title>Klebsormidium flaccidum genome reveals primary factors for plant terrestrial adaptation.</title>
        <authorList>
            <person name="Hori K."/>
            <person name="Maruyama F."/>
            <person name="Fujisawa T."/>
            <person name="Togashi T."/>
            <person name="Yamamoto N."/>
            <person name="Seo M."/>
            <person name="Sato S."/>
            <person name="Yamada T."/>
            <person name="Mori H."/>
            <person name="Tajima N."/>
            <person name="Moriyama T."/>
            <person name="Ikeuchi M."/>
            <person name="Watanabe M."/>
            <person name="Wada H."/>
            <person name="Kobayashi K."/>
            <person name="Saito M."/>
            <person name="Masuda T."/>
            <person name="Sasaki-Sekimoto Y."/>
            <person name="Mashiguchi K."/>
            <person name="Awai K."/>
            <person name="Shimojima M."/>
            <person name="Masuda S."/>
            <person name="Iwai M."/>
            <person name="Nobusawa T."/>
            <person name="Narise T."/>
            <person name="Kondo S."/>
            <person name="Saito H."/>
            <person name="Sato R."/>
            <person name="Murakawa M."/>
            <person name="Ihara Y."/>
            <person name="Oshima-Yamada Y."/>
            <person name="Ohtaka K."/>
            <person name="Satoh M."/>
            <person name="Sonobe K."/>
            <person name="Ishii M."/>
            <person name="Ohtani R."/>
            <person name="Kanamori-Sato M."/>
            <person name="Honoki R."/>
            <person name="Miyazaki D."/>
            <person name="Mochizuki H."/>
            <person name="Umetsu J."/>
            <person name="Higashi K."/>
            <person name="Shibata D."/>
            <person name="Kamiya Y."/>
            <person name="Sato N."/>
            <person name="Nakamura Y."/>
            <person name="Tabata S."/>
            <person name="Ida S."/>
            <person name="Kurokawa K."/>
            <person name="Ohta H."/>
        </authorList>
    </citation>
    <scope>NUCLEOTIDE SEQUENCE [LARGE SCALE GENOMIC DNA]</scope>
    <source>
        <strain evidence="2 3">NIES-2285</strain>
    </source>
</reference>
<sequence>MASQQACMGLVVSVSATQFGTDWAKSTYGDEWDTKKLPGTVVEYKPARGKNPEKWGLRFEGDPKIYMFPKETMLQFGAPPRLLEGGGASGSEGPAGSIDLRSPVADQAGGSNARAAGKAPAAAASGRPVRQLRVRPASKLDFDKSSSETDSEPEPNSEEVDGGVGSEEEEEEGGGEAEGADDQARQRPRQPRNVTFAKRKEKKKGRKKVSKELMAGESSGSEEDVFSDAELEEEGVGPLEQEESEAGPSGEMQWEPVREGDNVEDLQPPEFTGPQRRVKGVSPGSHPCKSSSCSCPCTGGRTW</sequence>
<dbReference type="Proteomes" id="UP000054558">
    <property type="component" value="Unassembled WGS sequence"/>
</dbReference>
<feature type="compositionally biased region" description="Basic residues" evidence="1">
    <location>
        <begin position="197"/>
        <end position="209"/>
    </location>
</feature>
<organism evidence="2 3">
    <name type="scientific">Klebsormidium nitens</name>
    <name type="common">Green alga</name>
    <name type="synonym">Ulothrix nitens</name>
    <dbReference type="NCBI Taxonomy" id="105231"/>
    <lineage>
        <taxon>Eukaryota</taxon>
        <taxon>Viridiplantae</taxon>
        <taxon>Streptophyta</taxon>
        <taxon>Klebsormidiophyceae</taxon>
        <taxon>Klebsormidiales</taxon>
        <taxon>Klebsormidiaceae</taxon>
        <taxon>Klebsormidium</taxon>
    </lineage>
</organism>
<name>A0A1Y1IVR6_KLENI</name>
<proteinExistence type="predicted"/>
<gene>
    <name evidence="2" type="ORF">KFL_012320015</name>
</gene>
<evidence type="ECO:0000256" key="1">
    <source>
        <dbReference type="SAM" id="MobiDB-lite"/>
    </source>
</evidence>